<dbReference type="AlphaFoldDB" id="A0A1V1P9M5"/>
<proteinExistence type="predicted"/>
<dbReference type="PROSITE" id="PS50125">
    <property type="entry name" value="GUANYLATE_CYCLASE_2"/>
    <property type="match status" value="1"/>
</dbReference>
<keyword evidence="2" id="KW-1133">Transmembrane helix</keyword>
<protein>
    <recommendedName>
        <fullName evidence="3">Guanylate cyclase domain-containing protein</fullName>
    </recommendedName>
</protein>
<accession>A0A1V1P9M5</accession>
<feature type="compositionally biased region" description="Polar residues" evidence="1">
    <location>
        <begin position="1"/>
        <end position="14"/>
    </location>
</feature>
<sequence length="336" mass="38750">MADIPSKTTQANISESKDTKQLAGDIKKDMTSLLDSIDQEFGQTFRPKAAPESEQSKNDTQPSPPKPTPQKRPIPEENQTERRRNPLALDQSAEEITLANIETYLRQWHQLTEMLYEHFNTKTVVILTSTISDITNEDLNRDRFLLQKHNDILFPSIERHGGQIVRSSGNTVLGTFEDPIAASRCALDLQIEINEYNCSKRVELKTRPIRVKIGVTMGQVMMDGEQMYGDAVRQAAILQHQLDKEEIFISGKVYEAIKHVKGFTCEFFKKVKLRGRRRTMDIYEVLWPKIEYEEHLVEEDEYPYMWVEEVNSPLFGSWVILAAIQTFILILYLLLT</sequence>
<dbReference type="Pfam" id="PF00211">
    <property type="entry name" value="Guanylate_cyc"/>
    <property type="match status" value="1"/>
</dbReference>
<evidence type="ECO:0000259" key="3">
    <source>
        <dbReference type="PROSITE" id="PS50125"/>
    </source>
</evidence>
<dbReference type="InterPro" id="IPR001054">
    <property type="entry name" value="A/G_cyclase"/>
</dbReference>
<feature type="compositionally biased region" description="Basic and acidic residues" evidence="1">
    <location>
        <begin position="15"/>
        <end position="30"/>
    </location>
</feature>
<keyword evidence="2" id="KW-0472">Membrane</keyword>
<dbReference type="CDD" id="cd07302">
    <property type="entry name" value="CHD"/>
    <property type="match status" value="1"/>
</dbReference>
<dbReference type="Gene3D" id="3.30.70.1230">
    <property type="entry name" value="Nucleotide cyclase"/>
    <property type="match status" value="1"/>
</dbReference>
<feature type="region of interest" description="Disordered" evidence="1">
    <location>
        <begin position="1"/>
        <end position="91"/>
    </location>
</feature>
<dbReference type="GO" id="GO:0004016">
    <property type="term" value="F:adenylate cyclase activity"/>
    <property type="evidence" value="ECO:0007669"/>
    <property type="project" value="UniProtKB-ARBA"/>
</dbReference>
<organism evidence="4 5">
    <name type="scientific">Candidatus Magnetoglobus multicellularis str. Araruama</name>
    <dbReference type="NCBI Taxonomy" id="890399"/>
    <lineage>
        <taxon>Bacteria</taxon>
        <taxon>Pseudomonadati</taxon>
        <taxon>Thermodesulfobacteriota</taxon>
        <taxon>Desulfobacteria</taxon>
        <taxon>Desulfobacterales</taxon>
        <taxon>Desulfobacteraceae</taxon>
        <taxon>Candidatus Magnetoglobus</taxon>
    </lineage>
</organism>
<feature type="domain" description="Guanylate cyclase" evidence="3">
    <location>
        <begin position="113"/>
        <end position="239"/>
    </location>
</feature>
<dbReference type="InterPro" id="IPR029787">
    <property type="entry name" value="Nucleotide_cyclase"/>
</dbReference>
<feature type="compositionally biased region" description="Basic and acidic residues" evidence="1">
    <location>
        <begin position="73"/>
        <end position="84"/>
    </location>
</feature>
<feature type="compositionally biased region" description="Pro residues" evidence="1">
    <location>
        <begin position="62"/>
        <end position="72"/>
    </location>
</feature>
<keyword evidence="2" id="KW-0812">Transmembrane</keyword>
<evidence type="ECO:0000313" key="4">
    <source>
        <dbReference type="EMBL" id="ETR71619.1"/>
    </source>
</evidence>
<dbReference type="Proteomes" id="UP000189670">
    <property type="component" value="Unassembled WGS sequence"/>
</dbReference>
<dbReference type="SUPFAM" id="SSF55073">
    <property type="entry name" value="Nucleotide cyclase"/>
    <property type="match status" value="1"/>
</dbReference>
<evidence type="ECO:0000256" key="1">
    <source>
        <dbReference type="SAM" id="MobiDB-lite"/>
    </source>
</evidence>
<gene>
    <name evidence="4" type="ORF">OMM_02360</name>
</gene>
<reference evidence="5" key="1">
    <citation type="submission" date="2012-11" db="EMBL/GenBank/DDBJ databases">
        <authorList>
            <person name="Lucero-Rivera Y.E."/>
            <person name="Tovar-Ramirez D."/>
        </authorList>
    </citation>
    <scope>NUCLEOTIDE SEQUENCE [LARGE SCALE GENOMIC DNA]</scope>
    <source>
        <strain evidence="5">Araruama</strain>
    </source>
</reference>
<name>A0A1V1P9M5_9BACT</name>
<dbReference type="EMBL" id="ATBP01000247">
    <property type="protein sequence ID" value="ETR71619.1"/>
    <property type="molecule type" value="Genomic_DNA"/>
</dbReference>
<evidence type="ECO:0000313" key="5">
    <source>
        <dbReference type="Proteomes" id="UP000189670"/>
    </source>
</evidence>
<dbReference type="GO" id="GO:0009190">
    <property type="term" value="P:cyclic nucleotide biosynthetic process"/>
    <property type="evidence" value="ECO:0007669"/>
    <property type="project" value="InterPro"/>
</dbReference>
<evidence type="ECO:0000256" key="2">
    <source>
        <dbReference type="SAM" id="Phobius"/>
    </source>
</evidence>
<dbReference type="GO" id="GO:0035556">
    <property type="term" value="P:intracellular signal transduction"/>
    <property type="evidence" value="ECO:0007669"/>
    <property type="project" value="InterPro"/>
</dbReference>
<feature type="transmembrane region" description="Helical" evidence="2">
    <location>
        <begin position="315"/>
        <end position="335"/>
    </location>
</feature>
<comment type="caution">
    <text evidence="4">The sequence shown here is derived from an EMBL/GenBank/DDBJ whole genome shotgun (WGS) entry which is preliminary data.</text>
</comment>